<sequence length="85" mass="9306">MAIVCVCVGCCCGSHGLHTLIERKLNGVIDYALCLCGCSMWCSGTVNLANGRPPEATRHENSLVFRTTWTCCLSSFLLPVARWVR</sequence>
<dbReference type="AlphaFoldDB" id="A0A2M4CAQ5"/>
<name>A0A2M4CAQ5_9DIPT</name>
<evidence type="ECO:0000313" key="1">
    <source>
        <dbReference type="EMBL" id="MBW62339.1"/>
    </source>
</evidence>
<organism evidence="1">
    <name type="scientific">Anopheles marajoara</name>
    <dbReference type="NCBI Taxonomy" id="58244"/>
    <lineage>
        <taxon>Eukaryota</taxon>
        <taxon>Metazoa</taxon>
        <taxon>Ecdysozoa</taxon>
        <taxon>Arthropoda</taxon>
        <taxon>Hexapoda</taxon>
        <taxon>Insecta</taxon>
        <taxon>Pterygota</taxon>
        <taxon>Neoptera</taxon>
        <taxon>Endopterygota</taxon>
        <taxon>Diptera</taxon>
        <taxon>Nematocera</taxon>
        <taxon>Culicoidea</taxon>
        <taxon>Culicidae</taxon>
        <taxon>Anophelinae</taxon>
        <taxon>Anopheles</taxon>
    </lineage>
</organism>
<dbReference type="EMBL" id="GGFJ01013198">
    <property type="protein sequence ID" value="MBW62339.1"/>
    <property type="molecule type" value="Transcribed_RNA"/>
</dbReference>
<reference evidence="1" key="1">
    <citation type="submission" date="2018-01" db="EMBL/GenBank/DDBJ databases">
        <title>An insight into the sialome of Amazonian anophelines.</title>
        <authorList>
            <person name="Ribeiro J.M."/>
            <person name="Scarpassa V."/>
            <person name="Calvo E."/>
        </authorList>
    </citation>
    <scope>NUCLEOTIDE SEQUENCE</scope>
    <source>
        <tissue evidence="1">Salivary glands</tissue>
    </source>
</reference>
<accession>A0A2M4CAQ5</accession>
<proteinExistence type="predicted"/>
<protein>
    <submittedName>
        <fullName evidence="1">Putative secreted protein</fullName>
    </submittedName>
</protein>